<dbReference type="RefSeq" id="WP_157889654.1">
    <property type="nucleotide sequence ID" value="NZ_JABUKE010000009.1"/>
</dbReference>
<sequence length="257" mass="25800">MLHDQVTALACPICWVGPSRMNLRERHDEPMVKQGVGFGVVGMIAAVLGTVLSGTVFSPGGWSGYVVVGQGFIGDLPPSGVQSVVEAALVGFVLGALLGAALHGLGVTVSGDPVVRPGRVAAAGVVGAAVGLSPALVVIGAAFSGSSWIDGVATGYLTLPLYAVSAALAWIAATVSVRLLMKRWDDTWSTPTVRATAAAAPLGGIAATAAGSATAWWLGFDTSAPTFVAVITVVTAVLAAAFGLARKWAVTKTSPSH</sequence>
<accession>A0ABS7NTU9</accession>
<name>A0ABS7NTU9_9NOCA</name>
<keyword evidence="1" id="KW-0812">Transmembrane</keyword>
<feature type="transmembrane region" description="Helical" evidence="1">
    <location>
        <begin position="161"/>
        <end position="181"/>
    </location>
</feature>
<organism evidence="2 3">
    <name type="scientific">Rhodococcoides kroppenstedtii</name>
    <dbReference type="NCBI Taxonomy" id="293050"/>
    <lineage>
        <taxon>Bacteria</taxon>
        <taxon>Bacillati</taxon>
        <taxon>Actinomycetota</taxon>
        <taxon>Actinomycetes</taxon>
        <taxon>Mycobacteriales</taxon>
        <taxon>Nocardiaceae</taxon>
        <taxon>Rhodococcoides</taxon>
    </lineage>
</organism>
<gene>
    <name evidence="2" type="ORF">HQ605_11515</name>
</gene>
<protein>
    <submittedName>
        <fullName evidence="2">Uncharacterized protein</fullName>
    </submittedName>
</protein>
<feature type="transmembrane region" description="Helical" evidence="1">
    <location>
        <begin position="87"/>
        <end position="109"/>
    </location>
</feature>
<keyword evidence="1" id="KW-1133">Transmembrane helix</keyword>
<evidence type="ECO:0000313" key="2">
    <source>
        <dbReference type="EMBL" id="MBY6321454.1"/>
    </source>
</evidence>
<feature type="transmembrane region" description="Helical" evidence="1">
    <location>
        <begin position="35"/>
        <end position="57"/>
    </location>
</feature>
<keyword evidence="1" id="KW-0472">Membrane</keyword>
<feature type="transmembrane region" description="Helical" evidence="1">
    <location>
        <begin position="193"/>
        <end position="218"/>
    </location>
</feature>
<evidence type="ECO:0000256" key="1">
    <source>
        <dbReference type="SAM" id="Phobius"/>
    </source>
</evidence>
<dbReference type="EMBL" id="JABUKG010000011">
    <property type="protein sequence ID" value="MBY6321454.1"/>
    <property type="molecule type" value="Genomic_DNA"/>
</dbReference>
<keyword evidence="3" id="KW-1185">Reference proteome</keyword>
<reference evidence="2 3" key="1">
    <citation type="submission" date="2020-06" db="EMBL/GenBank/DDBJ databases">
        <title>Taxonomy, biology and ecology of Rhodococcus bacteria occurring in California pistachio and other woody hosts as revealed by genome sequence analyses.</title>
        <authorList>
            <person name="Gai Y."/>
            <person name="Riely B."/>
        </authorList>
    </citation>
    <scope>NUCLEOTIDE SEQUENCE [LARGE SCALE GENOMIC DNA]</scope>
    <source>
        <strain evidence="2 3">BP-284</strain>
    </source>
</reference>
<comment type="caution">
    <text evidence="2">The sequence shown here is derived from an EMBL/GenBank/DDBJ whole genome shotgun (WGS) entry which is preliminary data.</text>
</comment>
<dbReference type="Proteomes" id="UP001520140">
    <property type="component" value="Unassembled WGS sequence"/>
</dbReference>
<feature type="transmembrane region" description="Helical" evidence="1">
    <location>
        <begin position="224"/>
        <end position="245"/>
    </location>
</feature>
<evidence type="ECO:0000313" key="3">
    <source>
        <dbReference type="Proteomes" id="UP001520140"/>
    </source>
</evidence>
<feature type="transmembrane region" description="Helical" evidence="1">
    <location>
        <begin position="121"/>
        <end position="149"/>
    </location>
</feature>
<proteinExistence type="predicted"/>